<dbReference type="EC" id="2.3.1.39" evidence="1"/>
<keyword evidence="7" id="KW-1185">Reference proteome</keyword>
<dbReference type="GO" id="GO:0004314">
    <property type="term" value="F:[acyl-carrier-protein] S-malonyltransferase activity"/>
    <property type="evidence" value="ECO:0007669"/>
    <property type="project" value="UniProtKB-EC"/>
</dbReference>
<dbReference type="PANTHER" id="PTHR42681">
    <property type="entry name" value="MALONYL-COA-ACYL CARRIER PROTEIN TRANSACYLASE, MITOCHONDRIAL"/>
    <property type="match status" value="1"/>
</dbReference>
<gene>
    <name evidence="6" type="ORF">CLV63_118113</name>
</gene>
<dbReference type="EMBL" id="PYGA01000018">
    <property type="protein sequence ID" value="PSK92352.1"/>
    <property type="molecule type" value="Genomic_DNA"/>
</dbReference>
<dbReference type="PANTHER" id="PTHR42681:SF1">
    <property type="entry name" value="MALONYL-COA-ACYL CARRIER PROTEIN TRANSACYLASE, MITOCHONDRIAL"/>
    <property type="match status" value="1"/>
</dbReference>
<dbReference type="InterPro" id="IPR050858">
    <property type="entry name" value="Mal-CoA-ACP_Trans/PKS_FabD"/>
</dbReference>
<dbReference type="InterPro" id="IPR049416">
    <property type="entry name" value="VinK-like_small"/>
</dbReference>
<evidence type="ECO:0000256" key="4">
    <source>
        <dbReference type="ARBA" id="ARBA00048462"/>
    </source>
</evidence>
<name>A0A2P8D586_9ACTN</name>
<comment type="caution">
    <text evidence="6">The sequence shown here is derived from an EMBL/GenBank/DDBJ whole genome shotgun (WGS) entry which is preliminary data.</text>
</comment>
<organism evidence="6 7">
    <name type="scientific">Murinocardiopsis flavida</name>
    <dbReference type="NCBI Taxonomy" id="645275"/>
    <lineage>
        <taxon>Bacteria</taxon>
        <taxon>Bacillati</taxon>
        <taxon>Actinomycetota</taxon>
        <taxon>Actinomycetes</taxon>
        <taxon>Streptosporangiales</taxon>
        <taxon>Nocardiopsidaceae</taxon>
        <taxon>Murinocardiopsis</taxon>
    </lineage>
</organism>
<sequence length="308" mass="33864">MTADGASAVVFPGMAPSNYASVGAFMRADPYVRRRLAIADEALGYSLIDRFRAEDRDYAEAGHIAFVVNCIALADRSTDRYGLDPRLCVGPSFGQMASIAFTGVLPFADLVRLTAEISRCEREYFAEHHRDLVTSFFFRTPEDGLRHVLERMDTGGVWCDVSCFLGDGFYAVTLPEDRVEALEAAIREVRGVPLYTMRPPVHCRAFGALRERLRPVLERFPFAAPRIPLVSDQDGAVVDSAEGVAGLVLDGFVRPVRWNDAAATMQREGIGTVCVPGPSSLFDRLSRRYFDVLAVNPETCSPGADRTA</sequence>
<accession>A0A2P8D586</accession>
<evidence type="ECO:0000256" key="1">
    <source>
        <dbReference type="ARBA" id="ARBA00013258"/>
    </source>
</evidence>
<evidence type="ECO:0000313" key="6">
    <source>
        <dbReference type="EMBL" id="PSK92352.1"/>
    </source>
</evidence>
<dbReference type="InterPro" id="IPR016035">
    <property type="entry name" value="Acyl_Trfase/lysoPLipase"/>
</dbReference>
<dbReference type="Pfam" id="PF21124">
    <property type="entry name" value="VinK_C"/>
    <property type="match status" value="1"/>
</dbReference>
<reference evidence="6 7" key="1">
    <citation type="submission" date="2018-03" db="EMBL/GenBank/DDBJ databases">
        <title>Genomic Encyclopedia of Archaeal and Bacterial Type Strains, Phase II (KMG-II): from individual species to whole genera.</title>
        <authorList>
            <person name="Goeker M."/>
        </authorList>
    </citation>
    <scope>NUCLEOTIDE SEQUENCE [LARGE SCALE GENOMIC DNA]</scope>
    <source>
        <strain evidence="6 7">DSM 45312</strain>
    </source>
</reference>
<dbReference type="SUPFAM" id="SSF52151">
    <property type="entry name" value="FabD/lysophospholipase-like"/>
    <property type="match status" value="1"/>
</dbReference>
<comment type="catalytic activity">
    <reaction evidence="4">
        <text>holo-[ACP] + malonyl-CoA = malonyl-[ACP] + CoA</text>
        <dbReference type="Rhea" id="RHEA:41792"/>
        <dbReference type="Rhea" id="RHEA-COMP:9623"/>
        <dbReference type="Rhea" id="RHEA-COMP:9685"/>
        <dbReference type="ChEBI" id="CHEBI:57287"/>
        <dbReference type="ChEBI" id="CHEBI:57384"/>
        <dbReference type="ChEBI" id="CHEBI:64479"/>
        <dbReference type="ChEBI" id="CHEBI:78449"/>
        <dbReference type="EC" id="2.3.1.39"/>
    </reaction>
</comment>
<feature type="domain" description="Malonyl-CoA-[acyl-carrier-protein] transacylase small" evidence="5">
    <location>
        <begin position="137"/>
        <end position="197"/>
    </location>
</feature>
<keyword evidence="2 6" id="KW-0808">Transferase</keyword>
<dbReference type="OrthoDB" id="5123945at2"/>
<dbReference type="Proteomes" id="UP000240542">
    <property type="component" value="Unassembled WGS sequence"/>
</dbReference>
<proteinExistence type="predicted"/>
<dbReference type="GO" id="GO:0005829">
    <property type="term" value="C:cytosol"/>
    <property type="evidence" value="ECO:0007669"/>
    <property type="project" value="TreeGrafter"/>
</dbReference>
<dbReference type="RefSeq" id="WP_106585356.1">
    <property type="nucleotide sequence ID" value="NZ_PYGA01000018.1"/>
</dbReference>
<dbReference type="AlphaFoldDB" id="A0A2P8D586"/>
<evidence type="ECO:0000256" key="2">
    <source>
        <dbReference type="ARBA" id="ARBA00022679"/>
    </source>
</evidence>
<evidence type="ECO:0000256" key="3">
    <source>
        <dbReference type="ARBA" id="ARBA00023315"/>
    </source>
</evidence>
<protein>
    <recommendedName>
        <fullName evidence="1">[acyl-carrier-protein] S-malonyltransferase</fullName>
        <ecNumber evidence="1">2.3.1.39</ecNumber>
    </recommendedName>
</protein>
<keyword evidence="3" id="KW-0012">Acyltransferase</keyword>
<dbReference type="InterPro" id="IPR001227">
    <property type="entry name" value="Ac_transferase_dom_sf"/>
</dbReference>
<evidence type="ECO:0000259" key="5">
    <source>
        <dbReference type="Pfam" id="PF21124"/>
    </source>
</evidence>
<dbReference type="GO" id="GO:0006633">
    <property type="term" value="P:fatty acid biosynthetic process"/>
    <property type="evidence" value="ECO:0007669"/>
    <property type="project" value="TreeGrafter"/>
</dbReference>
<dbReference type="Gene3D" id="3.40.366.10">
    <property type="entry name" value="Malonyl-Coenzyme A Acyl Carrier Protein, domain 2"/>
    <property type="match status" value="2"/>
</dbReference>
<evidence type="ECO:0000313" key="7">
    <source>
        <dbReference type="Proteomes" id="UP000240542"/>
    </source>
</evidence>